<dbReference type="InterPro" id="IPR029069">
    <property type="entry name" value="HotDog_dom_sf"/>
</dbReference>
<dbReference type="Pfam" id="PF14539">
    <property type="entry name" value="DUF4442"/>
    <property type="match status" value="1"/>
</dbReference>
<comment type="caution">
    <text evidence="1">The sequence shown here is derived from an EMBL/GenBank/DDBJ whole genome shotgun (WGS) entry which is preliminary data.</text>
</comment>
<gene>
    <name evidence="1" type="ORF">FBF83_02970</name>
</gene>
<protein>
    <submittedName>
        <fullName evidence="1">PaaI family thioesterase</fullName>
    </submittedName>
</protein>
<dbReference type="InterPro" id="IPR027961">
    <property type="entry name" value="DUF4442"/>
</dbReference>
<dbReference type="OrthoDB" id="2139465at2"/>
<sequence>MENENIHALLSEMLEKATNEERKNLYSLLEGIEKKQNNHYKTYLAGYMGIKSKLLDENTYESIIPNRELIHNPLHVVHGGVTASLIDIAMGSLVHQSLPPNKAAVTSEMNIHYLAKGSGKDLRCRSHVLFKSETRWVVKADVLRDDDTIIATATGNFMIIPRKV</sequence>
<dbReference type="CDD" id="cd03443">
    <property type="entry name" value="PaaI_thioesterase"/>
    <property type="match status" value="1"/>
</dbReference>
<accession>A0A4U1MM47</accession>
<dbReference type="AlphaFoldDB" id="A0A4U1MM47"/>
<name>A0A4U1MM47_9BACL</name>
<dbReference type="SUPFAM" id="SSF54637">
    <property type="entry name" value="Thioesterase/thiol ester dehydrase-isomerase"/>
    <property type="match status" value="1"/>
</dbReference>
<dbReference type="Gene3D" id="3.10.129.10">
    <property type="entry name" value="Hotdog Thioesterase"/>
    <property type="match status" value="1"/>
</dbReference>
<dbReference type="GO" id="GO:0016790">
    <property type="term" value="F:thiolester hydrolase activity"/>
    <property type="evidence" value="ECO:0007669"/>
    <property type="project" value="UniProtKB-ARBA"/>
</dbReference>
<evidence type="ECO:0000313" key="2">
    <source>
        <dbReference type="Proteomes" id="UP000310541"/>
    </source>
</evidence>
<dbReference type="NCBIfam" id="TIGR00369">
    <property type="entry name" value="unchar_dom_1"/>
    <property type="match status" value="1"/>
</dbReference>
<dbReference type="EMBL" id="SWFM01000001">
    <property type="protein sequence ID" value="TKD71781.1"/>
    <property type="molecule type" value="Genomic_DNA"/>
</dbReference>
<proteinExistence type="predicted"/>
<dbReference type="InterPro" id="IPR003736">
    <property type="entry name" value="PAAI_dom"/>
</dbReference>
<dbReference type="Proteomes" id="UP000310541">
    <property type="component" value="Unassembled WGS sequence"/>
</dbReference>
<organism evidence="1 2">
    <name type="scientific">Guptibacillus hwajinpoensis</name>
    <dbReference type="NCBI Taxonomy" id="208199"/>
    <lineage>
        <taxon>Bacteria</taxon>
        <taxon>Bacillati</taxon>
        <taxon>Bacillota</taxon>
        <taxon>Bacilli</taxon>
        <taxon>Bacillales</taxon>
        <taxon>Guptibacillaceae</taxon>
        <taxon>Guptibacillus</taxon>
    </lineage>
</organism>
<evidence type="ECO:0000313" key="1">
    <source>
        <dbReference type="EMBL" id="TKD71781.1"/>
    </source>
</evidence>
<reference evidence="1 2" key="1">
    <citation type="submission" date="2019-04" db="EMBL/GenBank/DDBJ databases">
        <title>Genome sequence of Bacillus hwajinpoensis strain Y2.</title>
        <authorList>
            <person name="Fair J.L."/>
            <person name="Maclea K.S."/>
        </authorList>
    </citation>
    <scope>NUCLEOTIDE SEQUENCE [LARGE SCALE GENOMIC DNA]</scope>
    <source>
        <strain evidence="1 2">Y2</strain>
    </source>
</reference>
<dbReference type="RefSeq" id="WP_136945636.1">
    <property type="nucleotide sequence ID" value="NZ_SWFM01000001.1"/>
</dbReference>